<comment type="caution">
    <text evidence="1">The sequence shown here is derived from an EMBL/GenBank/DDBJ whole genome shotgun (WGS) entry which is preliminary data.</text>
</comment>
<dbReference type="AlphaFoldDB" id="A0A9D4AFR8"/>
<keyword evidence="2" id="KW-1185">Reference proteome</keyword>
<proteinExistence type="predicted"/>
<dbReference type="EMBL" id="JAIQCV010000003">
    <property type="protein sequence ID" value="KAH1114181.1"/>
    <property type="molecule type" value="Genomic_DNA"/>
</dbReference>
<gene>
    <name evidence="1" type="ORF">J1N35_007559</name>
</gene>
<evidence type="ECO:0000313" key="2">
    <source>
        <dbReference type="Proteomes" id="UP000828251"/>
    </source>
</evidence>
<protein>
    <submittedName>
        <fullName evidence="1">Uncharacterized protein</fullName>
    </submittedName>
</protein>
<accession>A0A9D4AFR8</accession>
<sequence length="179" mass="19480">MPMLKSYRFSIGKKTSFLRYGIPTSSTCTLHDVLAWPSVLCGRRETSKPPSTDRSMLVIWGEGSYALYHGFRFGALSEPSSLDIEGSCFIGIGSNLKNSATFEPSGPSSSTASSCSLGFSSSTRAYSSSRSYSSSAPLLYPSSKGFDVHSSVFMERVSHRFFCSPCARKNLHQFGVQCT</sequence>
<name>A0A9D4AFR8_9ROSI</name>
<dbReference type="Proteomes" id="UP000828251">
    <property type="component" value="Unassembled WGS sequence"/>
</dbReference>
<organism evidence="1 2">
    <name type="scientific">Gossypium stocksii</name>
    <dbReference type="NCBI Taxonomy" id="47602"/>
    <lineage>
        <taxon>Eukaryota</taxon>
        <taxon>Viridiplantae</taxon>
        <taxon>Streptophyta</taxon>
        <taxon>Embryophyta</taxon>
        <taxon>Tracheophyta</taxon>
        <taxon>Spermatophyta</taxon>
        <taxon>Magnoliopsida</taxon>
        <taxon>eudicotyledons</taxon>
        <taxon>Gunneridae</taxon>
        <taxon>Pentapetalae</taxon>
        <taxon>rosids</taxon>
        <taxon>malvids</taxon>
        <taxon>Malvales</taxon>
        <taxon>Malvaceae</taxon>
        <taxon>Malvoideae</taxon>
        <taxon>Gossypium</taxon>
    </lineage>
</organism>
<evidence type="ECO:0000313" key="1">
    <source>
        <dbReference type="EMBL" id="KAH1114181.1"/>
    </source>
</evidence>
<reference evidence="1 2" key="1">
    <citation type="journal article" date="2021" name="Plant Biotechnol. J.">
        <title>Multi-omics assisted identification of the key and species-specific regulatory components of drought-tolerant mechanisms in Gossypium stocksii.</title>
        <authorList>
            <person name="Yu D."/>
            <person name="Ke L."/>
            <person name="Zhang D."/>
            <person name="Wu Y."/>
            <person name="Sun Y."/>
            <person name="Mei J."/>
            <person name="Sun J."/>
            <person name="Sun Y."/>
        </authorList>
    </citation>
    <scope>NUCLEOTIDE SEQUENCE [LARGE SCALE GENOMIC DNA]</scope>
    <source>
        <strain evidence="2">cv. E1</strain>
        <tissue evidence="1">Leaf</tissue>
    </source>
</reference>